<evidence type="ECO:0000313" key="3">
    <source>
        <dbReference type="Proteomes" id="UP000185124"/>
    </source>
</evidence>
<sequence>MHTQLHTTLGGDVESFGHMLRQHRTAAGLSLRDLAVLVRFQYSHISQVERGERRPTQAMADACERALAAGGVLVAAYLREQSGDTDMRRRTVLQAMGALAAAPTVDRVVGLEALRHGLGAAVNVEHDEWTDIVAAYGRSYYQQPQSQVMDQLGRDMAVLQHQIAVDRGDRRLLLLQAAGRLSVIIALGLVASGQVMVARRWWQTAQRVADESGDPDTQVLVRAWDVVNGCYDGRPAGQVVLLSSEVLPLLRGQATAATCGLLAGRAQSLSLAGRHAEAISTVEQLGSRVDQLPAAVVDDVESLWGWPEHRLRHTESWVYTHAGNYRRAEQAQDRALTLYPASQTRLRTQVQLHQAAALIRSGHVPDGLRLAADLLDGLPAEQHNEIVRSVARQVAAAVPEAERSRPLYDDLLSQVRH</sequence>
<dbReference type="InterPro" id="IPR011990">
    <property type="entry name" value="TPR-like_helical_dom_sf"/>
</dbReference>
<name>A0A1N5TY65_9ACTN</name>
<dbReference type="SUPFAM" id="SSF48452">
    <property type="entry name" value="TPR-like"/>
    <property type="match status" value="1"/>
</dbReference>
<dbReference type="PROSITE" id="PS50943">
    <property type="entry name" value="HTH_CROC1"/>
    <property type="match status" value="1"/>
</dbReference>
<organism evidence="2 3">
    <name type="scientific">Micromonospora cremea</name>
    <dbReference type="NCBI Taxonomy" id="709881"/>
    <lineage>
        <taxon>Bacteria</taxon>
        <taxon>Bacillati</taxon>
        <taxon>Actinomycetota</taxon>
        <taxon>Actinomycetes</taxon>
        <taxon>Micromonosporales</taxon>
        <taxon>Micromonosporaceae</taxon>
        <taxon>Micromonospora</taxon>
    </lineage>
</organism>
<dbReference type="Gene3D" id="1.10.260.40">
    <property type="entry name" value="lambda repressor-like DNA-binding domains"/>
    <property type="match status" value="1"/>
</dbReference>
<dbReference type="SMART" id="SM00530">
    <property type="entry name" value="HTH_XRE"/>
    <property type="match status" value="1"/>
</dbReference>
<dbReference type="GO" id="GO:0003677">
    <property type="term" value="F:DNA binding"/>
    <property type="evidence" value="ECO:0007669"/>
    <property type="project" value="InterPro"/>
</dbReference>
<dbReference type="SUPFAM" id="SSF47413">
    <property type="entry name" value="lambda repressor-like DNA-binding domains"/>
    <property type="match status" value="1"/>
</dbReference>
<dbReference type="STRING" id="709881.SAMN04489832_0439"/>
<accession>A0A1N5TY65</accession>
<protein>
    <submittedName>
        <fullName evidence="2">Helix-turn-helix domain-containing protein</fullName>
    </submittedName>
</protein>
<evidence type="ECO:0000313" key="2">
    <source>
        <dbReference type="EMBL" id="SIM53027.1"/>
    </source>
</evidence>
<dbReference type="InterPro" id="IPR010982">
    <property type="entry name" value="Lambda_DNA-bd_dom_sf"/>
</dbReference>
<dbReference type="EMBL" id="FSQT01000001">
    <property type="protein sequence ID" value="SIM53027.1"/>
    <property type="molecule type" value="Genomic_DNA"/>
</dbReference>
<evidence type="ECO:0000259" key="1">
    <source>
        <dbReference type="PROSITE" id="PS50943"/>
    </source>
</evidence>
<dbReference type="Pfam" id="PF13560">
    <property type="entry name" value="HTH_31"/>
    <property type="match status" value="1"/>
</dbReference>
<keyword evidence="3" id="KW-1185">Reference proteome</keyword>
<proteinExistence type="predicted"/>
<reference evidence="3" key="1">
    <citation type="submission" date="2016-12" db="EMBL/GenBank/DDBJ databases">
        <authorList>
            <person name="Varghese N."/>
            <person name="Submissions S."/>
        </authorList>
    </citation>
    <scope>NUCLEOTIDE SEQUENCE [LARGE SCALE GENOMIC DNA]</scope>
    <source>
        <strain evidence="3">DSM 45599</strain>
    </source>
</reference>
<dbReference type="Proteomes" id="UP000185124">
    <property type="component" value="Unassembled WGS sequence"/>
</dbReference>
<dbReference type="AlphaFoldDB" id="A0A1N5TY65"/>
<gene>
    <name evidence="2" type="ORF">SAMN04489832_0439</name>
</gene>
<feature type="domain" description="HTH cro/C1-type" evidence="1">
    <location>
        <begin position="20"/>
        <end position="67"/>
    </location>
</feature>
<dbReference type="InterPro" id="IPR001387">
    <property type="entry name" value="Cro/C1-type_HTH"/>
</dbReference>
<dbReference type="CDD" id="cd00093">
    <property type="entry name" value="HTH_XRE"/>
    <property type="match status" value="1"/>
</dbReference>